<evidence type="ECO:0000256" key="1">
    <source>
        <dbReference type="SAM" id="MobiDB-lite"/>
    </source>
</evidence>
<dbReference type="PROSITE" id="PS51257">
    <property type="entry name" value="PROKAR_LIPOPROTEIN"/>
    <property type="match status" value="1"/>
</dbReference>
<keyword evidence="2" id="KW-0732">Signal</keyword>
<feature type="region of interest" description="Disordered" evidence="1">
    <location>
        <begin position="52"/>
        <end position="80"/>
    </location>
</feature>
<evidence type="ECO:0000256" key="2">
    <source>
        <dbReference type="SAM" id="SignalP"/>
    </source>
</evidence>
<protein>
    <submittedName>
        <fullName evidence="3">Uncharacterized protein</fullName>
    </submittedName>
</protein>
<sequence length="401" mass="41417">MRGFGLLFALVLFGCATAEAPEVQCVEDAECFPGQCVDGICISPDLGSAPDFSVPDEGVEPEPDMETLPDEGGEPDLEPDLSETCSPECGPNETCVAGVCESACSPTCVAPQVCTENGCKFPACTQVGDRCQGAQPEGFLCLVESGSNEGRCFQSCEERGSRSSCGAGQFCLAVNSTSDANYCVESECTSTAECGAQTCLEFLDDFGLCFPGGNLPEGSACTSSNNQCGQGFFCDTDGSSTAGVCRRLCDPFQVGSCGAQQACGELVTERQALCTNTLTSPPRAAFQSCSPAGSWCGDRTLCQDFGEGQAFCIPYCRPGGNDCSGLTPAALCDPYVGPAGLGLCLPECDPLDADSCGEFECIDSGPDAGLCRIPCSAGNEVQDCCNGTTPCTAMCVDNYCE</sequence>
<feature type="signal peptide" evidence="2">
    <location>
        <begin position="1"/>
        <end position="20"/>
    </location>
</feature>
<organism evidence="3 4">
    <name type="scientific">Microvenator marinus</name>
    <dbReference type="NCBI Taxonomy" id="2600177"/>
    <lineage>
        <taxon>Bacteria</taxon>
        <taxon>Deltaproteobacteria</taxon>
        <taxon>Bradymonadales</taxon>
        <taxon>Microvenatoraceae</taxon>
        <taxon>Microvenator</taxon>
    </lineage>
</organism>
<dbReference type="Proteomes" id="UP000321595">
    <property type="component" value="Chromosome"/>
</dbReference>
<accession>A0A5B8XSK5</accession>
<evidence type="ECO:0000313" key="3">
    <source>
        <dbReference type="EMBL" id="QED27013.1"/>
    </source>
</evidence>
<proteinExistence type="predicted"/>
<dbReference type="RefSeq" id="WP_146958698.1">
    <property type="nucleotide sequence ID" value="NZ_CP042467.1"/>
</dbReference>
<dbReference type="EMBL" id="CP042467">
    <property type="protein sequence ID" value="QED27013.1"/>
    <property type="molecule type" value="Genomic_DNA"/>
</dbReference>
<reference evidence="3 4" key="1">
    <citation type="submission" date="2019-08" db="EMBL/GenBank/DDBJ databases">
        <authorList>
            <person name="Liang Q."/>
        </authorList>
    </citation>
    <scope>NUCLEOTIDE SEQUENCE [LARGE SCALE GENOMIC DNA]</scope>
    <source>
        <strain evidence="3 4">V1718</strain>
    </source>
</reference>
<keyword evidence="4" id="KW-1185">Reference proteome</keyword>
<feature type="chain" id="PRO_5023096857" evidence="2">
    <location>
        <begin position="21"/>
        <end position="401"/>
    </location>
</feature>
<name>A0A5B8XSK5_9DELT</name>
<evidence type="ECO:0000313" key="4">
    <source>
        <dbReference type="Proteomes" id="UP000321595"/>
    </source>
</evidence>
<dbReference type="KEGG" id="bbae:FRD01_07110"/>
<gene>
    <name evidence="3" type="ORF">FRD01_07110</name>
</gene>
<feature type="compositionally biased region" description="Acidic residues" evidence="1">
    <location>
        <begin position="57"/>
        <end position="80"/>
    </location>
</feature>
<dbReference type="AlphaFoldDB" id="A0A5B8XSK5"/>
<dbReference type="OrthoDB" id="5526440at2"/>